<proteinExistence type="predicted"/>
<dbReference type="EMBL" id="CAUYUJ010016294">
    <property type="protein sequence ID" value="CAK0863771.1"/>
    <property type="molecule type" value="Genomic_DNA"/>
</dbReference>
<feature type="transmembrane region" description="Helical" evidence="2">
    <location>
        <begin position="142"/>
        <end position="161"/>
    </location>
</feature>
<keyword evidence="4" id="KW-1185">Reference proteome</keyword>
<feature type="region of interest" description="Disordered" evidence="1">
    <location>
        <begin position="619"/>
        <end position="650"/>
    </location>
</feature>
<keyword evidence="2" id="KW-0472">Membrane</keyword>
<reference evidence="3" key="1">
    <citation type="submission" date="2023-10" db="EMBL/GenBank/DDBJ databases">
        <authorList>
            <person name="Chen Y."/>
            <person name="Shah S."/>
            <person name="Dougan E. K."/>
            <person name="Thang M."/>
            <person name="Chan C."/>
        </authorList>
    </citation>
    <scope>NUCLEOTIDE SEQUENCE [LARGE SCALE GENOMIC DNA]</scope>
</reference>
<evidence type="ECO:0000313" key="3">
    <source>
        <dbReference type="EMBL" id="CAK0863771.1"/>
    </source>
</evidence>
<accession>A0ABN9UWT8</accession>
<evidence type="ECO:0000256" key="2">
    <source>
        <dbReference type="SAM" id="Phobius"/>
    </source>
</evidence>
<feature type="region of interest" description="Disordered" evidence="1">
    <location>
        <begin position="551"/>
        <end position="598"/>
    </location>
</feature>
<sequence length="858" mass="95437">MAERKHRDKWNAAAVSKRLQATDVLSDEVSAQVAACGGSGMERIEKLWDVPCRTSRAEDAQSASRCVLDACRRLRFSWNGANAAARRASQELPADPVYRAEQAQWARTARAYADYTSDMHRGEHEALVPDDKEKKFMWRMPVGCYLWLLVQYAMMAPSWVLTSMTVDQANTRCWHVLNSLLSPALQRFLGFARYRHVLPYYYATIKSKCFSAGRKVCSKPLHSCVRKVVSCASWPGRKRWRSIHRALQAVVQAHGGGDEVWSLKAACPTMEARMRAARVQSGLASCARCGCPKPTSVGLVADAGQFFEAVTPAQAMAAAQVVMRRCVEATGKDSVTVKFGRRRAAFIGGSPAAAVAGSRCFAMADLFLAFGARMLTTFCSLGDMVFSLRGLPIGGVLSKIASSCVLGLEEEAWELSPQRRASLGFAATSPCWNQEVARGRYVDDIFWASGVHCHACLCAAVERTYSVKFDVEQQSSVVQWLDVRFDTLRHTWRMKEKAWRISPPWALCDRAAASLLRGRFSRWAEVPLDDGMWCEALISVLVGFRDSGWDSRGHGRADWRQSHDTDRRLDRLERSRDRRKDKKGKREDAAGLPAGDMAELQEFRRQAEVLRIRQEVQDAIASQGVPGSGGTRGAPRTPPPRERQPEKFTPKTAKLVVAEARVLLNGECRSLVAPGAATWAEVKQQLSAHPVADIKPLYAQLRPDGPAPRAREQAAMQRRVPLPLVHALLVGIAIGLAVARAQMRGSSDTCSNDDVCRSWYASPLCRVYRHAEAVKLLAWDERGFSQWLENVFQVPIMSGPTQMLTVVAVALWRPRAIAAPVQVMRDSPVRVRRLLGRDADTGSTVRRRLVFEGESWER</sequence>
<keyword evidence="2" id="KW-0812">Transmembrane</keyword>
<feature type="compositionally biased region" description="Basic and acidic residues" evidence="1">
    <location>
        <begin position="639"/>
        <end position="649"/>
    </location>
</feature>
<evidence type="ECO:0000256" key="1">
    <source>
        <dbReference type="SAM" id="MobiDB-lite"/>
    </source>
</evidence>
<protein>
    <recommendedName>
        <fullName evidence="5">Reverse transcriptase domain-containing protein</fullName>
    </recommendedName>
</protein>
<evidence type="ECO:0000313" key="4">
    <source>
        <dbReference type="Proteomes" id="UP001189429"/>
    </source>
</evidence>
<feature type="compositionally biased region" description="Basic and acidic residues" evidence="1">
    <location>
        <begin position="551"/>
        <end position="589"/>
    </location>
</feature>
<gene>
    <name evidence="3" type="ORF">PCOR1329_LOCUS51820</name>
</gene>
<keyword evidence="2" id="KW-1133">Transmembrane helix</keyword>
<comment type="caution">
    <text evidence="3">The sequence shown here is derived from an EMBL/GenBank/DDBJ whole genome shotgun (WGS) entry which is preliminary data.</text>
</comment>
<dbReference type="Proteomes" id="UP001189429">
    <property type="component" value="Unassembled WGS sequence"/>
</dbReference>
<organism evidence="3 4">
    <name type="scientific">Prorocentrum cordatum</name>
    <dbReference type="NCBI Taxonomy" id="2364126"/>
    <lineage>
        <taxon>Eukaryota</taxon>
        <taxon>Sar</taxon>
        <taxon>Alveolata</taxon>
        <taxon>Dinophyceae</taxon>
        <taxon>Prorocentrales</taxon>
        <taxon>Prorocentraceae</taxon>
        <taxon>Prorocentrum</taxon>
    </lineage>
</organism>
<evidence type="ECO:0008006" key="5">
    <source>
        <dbReference type="Google" id="ProtNLM"/>
    </source>
</evidence>
<name>A0ABN9UWT8_9DINO</name>